<evidence type="ECO:0000256" key="2">
    <source>
        <dbReference type="PROSITE-ProRule" id="PRU00335"/>
    </source>
</evidence>
<dbReference type="GO" id="GO:0000976">
    <property type="term" value="F:transcription cis-regulatory region binding"/>
    <property type="evidence" value="ECO:0007669"/>
    <property type="project" value="TreeGrafter"/>
</dbReference>
<dbReference type="AlphaFoldDB" id="A0AAV2WQM9"/>
<dbReference type="RefSeq" id="WP_051644307.1">
    <property type="nucleotide sequence ID" value="NZ_JAKNRE010000010.1"/>
</dbReference>
<accession>A0AAV2WQM9</accession>
<evidence type="ECO:0000256" key="1">
    <source>
        <dbReference type="ARBA" id="ARBA00023125"/>
    </source>
</evidence>
<organism evidence="4 5">
    <name type="scientific">Mycolicibacterium neoaurum</name>
    <name type="common">Mycobacterium neoaurum</name>
    <dbReference type="NCBI Taxonomy" id="1795"/>
    <lineage>
        <taxon>Bacteria</taxon>
        <taxon>Bacillati</taxon>
        <taxon>Actinomycetota</taxon>
        <taxon>Actinomycetes</taxon>
        <taxon>Mycobacteriales</taxon>
        <taxon>Mycobacteriaceae</taxon>
        <taxon>Mycolicibacterium</taxon>
    </lineage>
</organism>
<dbReference type="InterPro" id="IPR050109">
    <property type="entry name" value="HTH-type_TetR-like_transc_reg"/>
</dbReference>
<gene>
    <name evidence="4" type="ORF">BN1047_04260</name>
</gene>
<dbReference type="EMBL" id="LK021340">
    <property type="protein sequence ID" value="CDQ46353.1"/>
    <property type="molecule type" value="Genomic_DNA"/>
</dbReference>
<dbReference type="GO" id="GO:0003700">
    <property type="term" value="F:DNA-binding transcription factor activity"/>
    <property type="evidence" value="ECO:0007669"/>
    <property type="project" value="TreeGrafter"/>
</dbReference>
<dbReference type="Pfam" id="PF00440">
    <property type="entry name" value="TetR_N"/>
    <property type="match status" value="1"/>
</dbReference>
<name>A0AAV2WQM9_MYCNE</name>
<dbReference type="PROSITE" id="PS50977">
    <property type="entry name" value="HTH_TETR_2"/>
    <property type="match status" value="1"/>
</dbReference>
<evidence type="ECO:0000313" key="5">
    <source>
        <dbReference type="Proteomes" id="UP000028864"/>
    </source>
</evidence>
<dbReference type="SUPFAM" id="SSF48498">
    <property type="entry name" value="Tetracyclin repressor-like, C-terminal domain"/>
    <property type="match status" value="1"/>
</dbReference>
<feature type="DNA-binding region" description="H-T-H motif" evidence="2">
    <location>
        <begin position="39"/>
        <end position="58"/>
    </location>
</feature>
<dbReference type="Proteomes" id="UP000028864">
    <property type="component" value="Unassembled WGS sequence"/>
</dbReference>
<sequence length="205" mass="22375">MAPTRRAAAPRQRRTTSEQQILDATAALLRAGQRLPDIAVNDIIDAAGVSRSTFYQYFSSKTELAFRLATPAMTATRATADRWWGEPTWGGPEDMVDIVRTLMAQGREHRVAWLAVFDIADRDPDAAAGMETLVREYVSQMAARISAEQRAGNISDALDPTQLGRLMLVTTRASILDQLAHGDPAGDEAFSATLGHLLWLAVRPG</sequence>
<protein>
    <submittedName>
        <fullName evidence="4">TetR family transcriptional regulator</fullName>
    </submittedName>
</protein>
<dbReference type="Gene3D" id="1.10.357.10">
    <property type="entry name" value="Tetracycline Repressor, domain 2"/>
    <property type="match status" value="1"/>
</dbReference>
<dbReference type="InterPro" id="IPR009057">
    <property type="entry name" value="Homeodomain-like_sf"/>
</dbReference>
<dbReference type="SUPFAM" id="SSF46689">
    <property type="entry name" value="Homeodomain-like"/>
    <property type="match status" value="1"/>
</dbReference>
<proteinExistence type="predicted"/>
<dbReference type="InterPro" id="IPR001647">
    <property type="entry name" value="HTH_TetR"/>
</dbReference>
<reference evidence="4" key="2">
    <citation type="submission" date="2015-09" db="EMBL/GenBank/DDBJ databases">
        <title>Draft genome sequence of Mycobacterium neoaurum DSM 44074.</title>
        <authorList>
            <person name="Croce O."/>
            <person name="Robert C."/>
            <person name="Raoult D."/>
            <person name="Drancourt M."/>
        </authorList>
    </citation>
    <scope>NUCLEOTIDE SEQUENCE</scope>
    <source>
        <strain evidence="4">DSM 44074</strain>
    </source>
</reference>
<feature type="domain" description="HTH tetR-type" evidence="3">
    <location>
        <begin position="15"/>
        <end position="76"/>
    </location>
</feature>
<evidence type="ECO:0000313" key="4">
    <source>
        <dbReference type="EMBL" id="CDQ46353.1"/>
    </source>
</evidence>
<keyword evidence="1 2" id="KW-0238">DNA-binding</keyword>
<dbReference type="PANTHER" id="PTHR30055">
    <property type="entry name" value="HTH-TYPE TRANSCRIPTIONAL REGULATOR RUTR"/>
    <property type="match status" value="1"/>
</dbReference>
<evidence type="ECO:0000259" key="3">
    <source>
        <dbReference type="PROSITE" id="PS50977"/>
    </source>
</evidence>
<dbReference type="InterPro" id="IPR036271">
    <property type="entry name" value="Tet_transcr_reg_TetR-rel_C_sf"/>
</dbReference>
<reference evidence="4" key="1">
    <citation type="submission" date="2014-05" db="EMBL/GenBank/DDBJ databases">
        <authorList>
            <person name="Urmite Genomes"/>
        </authorList>
    </citation>
    <scope>NUCLEOTIDE SEQUENCE</scope>
    <source>
        <strain evidence="4">DSM 44074</strain>
    </source>
</reference>
<dbReference type="Gene3D" id="1.10.10.60">
    <property type="entry name" value="Homeodomain-like"/>
    <property type="match status" value="1"/>
</dbReference>
<dbReference type="PANTHER" id="PTHR30055:SF184">
    <property type="entry name" value="HTH-TYPE TRANSCRIPTIONAL REGULATOR ETHR"/>
    <property type="match status" value="1"/>
</dbReference>